<organism evidence="1 2">
    <name type="scientific">Massilia niabensis</name>
    <dbReference type="NCBI Taxonomy" id="544910"/>
    <lineage>
        <taxon>Bacteria</taxon>
        <taxon>Pseudomonadati</taxon>
        <taxon>Pseudomonadota</taxon>
        <taxon>Betaproteobacteria</taxon>
        <taxon>Burkholderiales</taxon>
        <taxon>Oxalobacteraceae</taxon>
        <taxon>Telluria group</taxon>
        <taxon>Massilia</taxon>
    </lineage>
</organism>
<reference evidence="2" key="1">
    <citation type="journal article" date="2019" name="Int. J. Syst. Evol. Microbiol.">
        <title>The Global Catalogue of Microorganisms (GCM) 10K type strain sequencing project: providing services to taxonomists for standard genome sequencing and annotation.</title>
        <authorList>
            <consortium name="The Broad Institute Genomics Platform"/>
            <consortium name="The Broad Institute Genome Sequencing Center for Infectious Disease"/>
            <person name="Wu L."/>
            <person name="Ma J."/>
        </authorList>
    </citation>
    <scope>NUCLEOTIDE SEQUENCE [LARGE SCALE GENOMIC DNA]</scope>
    <source>
        <strain evidence="2">KACC 12649</strain>
    </source>
</reference>
<evidence type="ECO:0000313" key="1">
    <source>
        <dbReference type="EMBL" id="MFC5461474.1"/>
    </source>
</evidence>
<gene>
    <name evidence="1" type="ORF">ACFPN5_16815</name>
</gene>
<sequence length="44" mass="5029">MTILICSILALLLLGWVLYINSNDRKTFEKELEEDLADDSDDQA</sequence>
<keyword evidence="2" id="KW-1185">Reference proteome</keyword>
<proteinExistence type="predicted"/>
<dbReference type="EMBL" id="JBHSMU010000015">
    <property type="protein sequence ID" value="MFC5461474.1"/>
    <property type="molecule type" value="Genomic_DNA"/>
</dbReference>
<evidence type="ECO:0008006" key="3">
    <source>
        <dbReference type="Google" id="ProtNLM"/>
    </source>
</evidence>
<dbReference type="RefSeq" id="WP_379784927.1">
    <property type="nucleotide sequence ID" value="NZ_JBHSMU010000015.1"/>
</dbReference>
<evidence type="ECO:0000313" key="2">
    <source>
        <dbReference type="Proteomes" id="UP001596050"/>
    </source>
</evidence>
<protein>
    <recommendedName>
        <fullName evidence="3">Cbb3-type cytochrome c oxidase subunit 3</fullName>
    </recommendedName>
</protein>
<comment type="caution">
    <text evidence="1">The sequence shown here is derived from an EMBL/GenBank/DDBJ whole genome shotgun (WGS) entry which is preliminary data.</text>
</comment>
<name>A0ABW0L6W7_9BURK</name>
<accession>A0ABW0L6W7</accession>
<dbReference type="Proteomes" id="UP001596050">
    <property type="component" value="Unassembled WGS sequence"/>
</dbReference>